<gene>
    <name evidence="1" type="ORF">WN48_07067</name>
</gene>
<dbReference type="InterPro" id="IPR037448">
    <property type="entry name" value="Zig-8"/>
</dbReference>
<dbReference type="Proteomes" id="UP000250275">
    <property type="component" value="Unassembled WGS sequence"/>
</dbReference>
<sequence length="140" mass="16396">MTLQVSWIRHRDVHLLTIGQYTYTNDQRFKPIHVEQSEDWTLEIKYAQLRDSGCYECQISTTPHISHIVYLDVIGVEIPKHQRWNQESVNRVSAYRAFPLSQVQTSARYFCTVQYRSEQKLLGGNRGLIDHTARDLAYPA</sequence>
<evidence type="ECO:0008006" key="3">
    <source>
        <dbReference type="Google" id="ProtNLM"/>
    </source>
</evidence>
<dbReference type="InterPro" id="IPR036179">
    <property type="entry name" value="Ig-like_dom_sf"/>
</dbReference>
<dbReference type="InterPro" id="IPR013783">
    <property type="entry name" value="Ig-like_fold"/>
</dbReference>
<dbReference type="EMBL" id="KQ759776">
    <property type="protein sequence ID" value="OAD62869.1"/>
    <property type="molecule type" value="Genomic_DNA"/>
</dbReference>
<accession>A0A310SVN2</accession>
<organism evidence="1 2">
    <name type="scientific">Eufriesea mexicana</name>
    <dbReference type="NCBI Taxonomy" id="516756"/>
    <lineage>
        <taxon>Eukaryota</taxon>
        <taxon>Metazoa</taxon>
        <taxon>Ecdysozoa</taxon>
        <taxon>Arthropoda</taxon>
        <taxon>Hexapoda</taxon>
        <taxon>Insecta</taxon>
        <taxon>Pterygota</taxon>
        <taxon>Neoptera</taxon>
        <taxon>Endopterygota</taxon>
        <taxon>Hymenoptera</taxon>
        <taxon>Apocrita</taxon>
        <taxon>Aculeata</taxon>
        <taxon>Apoidea</taxon>
        <taxon>Anthophila</taxon>
        <taxon>Apidae</taxon>
        <taxon>Eufriesea</taxon>
    </lineage>
</organism>
<keyword evidence="2" id="KW-1185">Reference proteome</keyword>
<evidence type="ECO:0000313" key="1">
    <source>
        <dbReference type="EMBL" id="OAD62869.1"/>
    </source>
</evidence>
<dbReference type="PANTHER" id="PTHR23279:SF36">
    <property type="entry name" value="DEFECTIVE PROBOSCIS EXTENSION RESPONSE 9, ISOFORM A"/>
    <property type="match status" value="1"/>
</dbReference>
<dbReference type="OrthoDB" id="5969816at2759"/>
<dbReference type="PANTHER" id="PTHR23279">
    <property type="entry name" value="DEFECTIVE PROBOSCIS EXTENSION RESPONSE DPR -RELATED"/>
    <property type="match status" value="1"/>
</dbReference>
<name>A0A310SVN2_9HYME</name>
<dbReference type="AlphaFoldDB" id="A0A310SVN2"/>
<evidence type="ECO:0000313" key="2">
    <source>
        <dbReference type="Proteomes" id="UP000250275"/>
    </source>
</evidence>
<dbReference type="Gene3D" id="2.60.40.10">
    <property type="entry name" value="Immunoglobulins"/>
    <property type="match status" value="1"/>
</dbReference>
<dbReference type="GO" id="GO:0050808">
    <property type="term" value="P:synapse organization"/>
    <property type="evidence" value="ECO:0007669"/>
    <property type="project" value="TreeGrafter"/>
</dbReference>
<proteinExistence type="predicted"/>
<protein>
    <recommendedName>
        <fullName evidence="3">Ig-like domain-containing protein</fullName>
    </recommendedName>
</protein>
<dbReference type="GO" id="GO:0032589">
    <property type="term" value="C:neuron projection membrane"/>
    <property type="evidence" value="ECO:0007669"/>
    <property type="project" value="TreeGrafter"/>
</dbReference>
<reference evidence="1 2" key="1">
    <citation type="submission" date="2015-07" db="EMBL/GenBank/DDBJ databases">
        <title>The genome of Eufriesea mexicana.</title>
        <authorList>
            <person name="Pan H."/>
            <person name="Kapheim K."/>
        </authorList>
    </citation>
    <scope>NUCLEOTIDE SEQUENCE [LARGE SCALE GENOMIC DNA]</scope>
    <source>
        <strain evidence="1">0111107269</strain>
        <tissue evidence="1">Whole body</tissue>
    </source>
</reference>
<dbReference type="SUPFAM" id="SSF48726">
    <property type="entry name" value="Immunoglobulin"/>
    <property type="match status" value="1"/>
</dbReference>